<dbReference type="HOGENOM" id="CLU_2883449_0_0_6"/>
<dbReference type="AlphaFoldDB" id="I2B4T3"/>
<evidence type="ECO:0000313" key="2">
    <source>
        <dbReference type="Proteomes" id="UP000001955"/>
    </source>
</evidence>
<dbReference type="Proteomes" id="UP000001955">
    <property type="component" value="Chromosome"/>
</dbReference>
<keyword evidence="2" id="KW-1185">Reference proteome</keyword>
<sequence>MHRGYLPRAGVRSLFFNSRLLPLINHRMIFQIYLKYLFSALHFDEKIRFSLLMICLIRGRNNA</sequence>
<reference evidence="1 2" key="1">
    <citation type="journal article" date="2012" name="J. Bacteriol.">
        <title>Complete genome sequence of the B12-producing Shimwellia blattae strain DSM 4481, isolated from a cockroach.</title>
        <authorList>
            <person name="Brzuszkiewicz E."/>
            <person name="Waschkowitz T."/>
            <person name="Wiezer A."/>
            <person name="Daniel R."/>
        </authorList>
    </citation>
    <scope>NUCLEOTIDE SEQUENCE [LARGE SCALE GENOMIC DNA]</scope>
    <source>
        <strain evidence="2">ATCC 29907 / DSM 4481 / JCM 1650 / NBRC 105725 / CDC 9005-74</strain>
    </source>
</reference>
<organism evidence="1 2">
    <name type="scientific">Shimwellia blattae (strain ATCC 29907 / DSM 4481 / JCM 1650 / NBRC 105725 / CDC 9005-74)</name>
    <name type="common">Escherichia blattae</name>
    <dbReference type="NCBI Taxonomy" id="630626"/>
    <lineage>
        <taxon>Bacteria</taxon>
        <taxon>Pseudomonadati</taxon>
        <taxon>Pseudomonadota</taxon>
        <taxon>Gammaproteobacteria</taxon>
        <taxon>Enterobacterales</taxon>
        <taxon>Enterobacteriaceae</taxon>
        <taxon>Shimwellia</taxon>
    </lineage>
</organism>
<proteinExistence type="predicted"/>
<gene>
    <name evidence="1" type="ordered locus">EBL_c04100</name>
</gene>
<protein>
    <submittedName>
        <fullName evidence="1">Uncharacterized protein</fullName>
    </submittedName>
</protein>
<dbReference type="KEGG" id="ebt:EBL_c04100"/>
<accession>I2B4T3</accession>
<evidence type="ECO:0000313" key="1">
    <source>
        <dbReference type="EMBL" id="AFJ45537.1"/>
    </source>
</evidence>
<name>I2B4T3_SHIBC</name>
<dbReference type="EMBL" id="CP001560">
    <property type="protein sequence ID" value="AFJ45537.1"/>
    <property type="molecule type" value="Genomic_DNA"/>
</dbReference>